<dbReference type="EMBL" id="OW240915">
    <property type="protein sequence ID" value="CAH2284473.1"/>
    <property type="molecule type" value="Genomic_DNA"/>
</dbReference>
<accession>A0AAD1RZ30</accession>
<protein>
    <submittedName>
        <fullName evidence="2">Uncharacterized protein</fullName>
    </submittedName>
</protein>
<reference evidence="2" key="1">
    <citation type="submission" date="2022-03" db="EMBL/GenBank/DDBJ databases">
        <authorList>
            <person name="Alioto T."/>
            <person name="Alioto T."/>
            <person name="Gomez Garrido J."/>
        </authorList>
    </citation>
    <scope>NUCLEOTIDE SEQUENCE</scope>
</reference>
<dbReference type="AlphaFoldDB" id="A0AAD1RZ30"/>
<proteinExistence type="predicted"/>
<gene>
    <name evidence="2" type="ORF">PECUL_23A043888</name>
</gene>
<evidence type="ECO:0000313" key="2">
    <source>
        <dbReference type="EMBL" id="CAH2284473.1"/>
    </source>
</evidence>
<name>A0AAD1RZ30_PELCU</name>
<evidence type="ECO:0000313" key="3">
    <source>
        <dbReference type="Proteomes" id="UP001295444"/>
    </source>
</evidence>
<evidence type="ECO:0000256" key="1">
    <source>
        <dbReference type="SAM" id="MobiDB-lite"/>
    </source>
</evidence>
<feature type="compositionally biased region" description="Polar residues" evidence="1">
    <location>
        <begin position="102"/>
        <end position="120"/>
    </location>
</feature>
<keyword evidence="3" id="KW-1185">Reference proteome</keyword>
<organism evidence="2 3">
    <name type="scientific">Pelobates cultripes</name>
    <name type="common">Western spadefoot toad</name>
    <dbReference type="NCBI Taxonomy" id="61616"/>
    <lineage>
        <taxon>Eukaryota</taxon>
        <taxon>Metazoa</taxon>
        <taxon>Chordata</taxon>
        <taxon>Craniata</taxon>
        <taxon>Vertebrata</taxon>
        <taxon>Euteleostomi</taxon>
        <taxon>Amphibia</taxon>
        <taxon>Batrachia</taxon>
        <taxon>Anura</taxon>
        <taxon>Pelobatoidea</taxon>
        <taxon>Pelobatidae</taxon>
        <taxon>Pelobates</taxon>
    </lineage>
</organism>
<feature type="region of interest" description="Disordered" evidence="1">
    <location>
        <begin position="84"/>
        <end position="123"/>
    </location>
</feature>
<sequence>MESNYKKLKRTTLKELLESRGGNASNQPRRELIADLTELDQSFTMTEPTVMPSDKKTRIVRERLPLYGPNPSVELVQQLMAEAEAEAEADTQRARPHELSVLTAQHGPTITASSNNTELAEQQKIPFTAFKPVVENKMGID</sequence>
<dbReference type="Proteomes" id="UP001295444">
    <property type="component" value="Chromosome 04"/>
</dbReference>